<protein>
    <submittedName>
        <fullName evidence="5">Sugar O-acetyltransferase</fullName>
    </submittedName>
</protein>
<dbReference type="Proteomes" id="UP001164819">
    <property type="component" value="Chromosome"/>
</dbReference>
<dbReference type="Gene3D" id="2.160.10.10">
    <property type="entry name" value="Hexapeptide repeat proteins"/>
    <property type="match status" value="1"/>
</dbReference>
<dbReference type="GO" id="GO:0008374">
    <property type="term" value="F:O-acyltransferase activity"/>
    <property type="evidence" value="ECO:0007669"/>
    <property type="project" value="TreeGrafter"/>
</dbReference>
<evidence type="ECO:0000313" key="5">
    <source>
        <dbReference type="EMBL" id="WAV90672.1"/>
    </source>
</evidence>
<dbReference type="EMBL" id="CP098251">
    <property type="protein sequence ID" value="WAV90672.1"/>
    <property type="molecule type" value="Genomic_DNA"/>
</dbReference>
<dbReference type="Pfam" id="PF14602">
    <property type="entry name" value="Hexapep_2"/>
    <property type="match status" value="1"/>
</dbReference>
<keyword evidence="2" id="KW-0808">Transferase</keyword>
<dbReference type="InterPro" id="IPR011004">
    <property type="entry name" value="Trimer_LpxA-like_sf"/>
</dbReference>
<dbReference type="PANTHER" id="PTHR23416">
    <property type="entry name" value="SIALIC ACID SYNTHASE-RELATED"/>
    <property type="match status" value="1"/>
</dbReference>
<evidence type="ECO:0000256" key="3">
    <source>
        <dbReference type="ARBA" id="ARBA00022737"/>
    </source>
</evidence>
<gene>
    <name evidence="5" type="ORF">NB646_07360</name>
</gene>
<dbReference type="Pfam" id="PF00132">
    <property type="entry name" value="Hexapep"/>
    <property type="match status" value="1"/>
</dbReference>
<name>A0A9E9L920_9BURK</name>
<dbReference type="SUPFAM" id="SSF51161">
    <property type="entry name" value="Trimeric LpxA-like enzymes"/>
    <property type="match status" value="1"/>
</dbReference>
<dbReference type="CDD" id="cd03357">
    <property type="entry name" value="LbH_MAT_GAT"/>
    <property type="match status" value="1"/>
</dbReference>
<proteinExistence type="inferred from homology"/>
<dbReference type="InterPro" id="IPR051159">
    <property type="entry name" value="Hexapeptide_acetyltransf"/>
</dbReference>
<dbReference type="InterPro" id="IPR001451">
    <property type="entry name" value="Hexapep"/>
</dbReference>
<sequence length="214" mass="23433">MDINDFFNHVEKRLPIVPASEIYDFMVKICHETMRITSEINRSYHTPEELCQLMSQLTGEKVDPSFSMFPPFYTDFGRNIHLGKNVFINSGCCFQDQGGITIGDGALIGHHVVLATLNHDLSPDRRAHVIPAPIVIGKKVWIGAHATVLQGVTVGDNAVIAAGAVVTRDVPSNTVVAGVPARIVKTIEPDAQERMVPVPEKILSDDSDYPSTCK</sequence>
<keyword evidence="3" id="KW-0677">Repeat</keyword>
<evidence type="ECO:0000256" key="4">
    <source>
        <dbReference type="ARBA" id="ARBA00023315"/>
    </source>
</evidence>
<dbReference type="AlphaFoldDB" id="A0A9E9L920"/>
<organism evidence="5">
    <name type="scientific">Oxalobacter aliiformigenes</name>
    <dbReference type="NCBI Taxonomy" id="2946593"/>
    <lineage>
        <taxon>Bacteria</taxon>
        <taxon>Pseudomonadati</taxon>
        <taxon>Pseudomonadota</taxon>
        <taxon>Betaproteobacteria</taxon>
        <taxon>Burkholderiales</taxon>
        <taxon>Oxalobacteraceae</taxon>
        <taxon>Oxalobacter</taxon>
    </lineage>
</organism>
<dbReference type="PANTHER" id="PTHR23416:SF23">
    <property type="entry name" value="ACETYLTRANSFERASE C18B11.09C-RELATED"/>
    <property type="match status" value="1"/>
</dbReference>
<reference evidence="5" key="1">
    <citation type="journal article" date="2022" name="Front. Microbiol.">
        <title>New perspectives on an old grouping: The genomic and phenotypic variability of Oxalobacter formigenes and the implications for calcium oxalate stone prevention.</title>
        <authorList>
            <person name="Chmiel J.A."/>
            <person name="Carr C."/>
            <person name="Stuivenberg G.A."/>
            <person name="Venema R."/>
            <person name="Chanyi R.M."/>
            <person name="Al K.F."/>
            <person name="Giguere D."/>
            <person name="Say H."/>
            <person name="Akouris P.P."/>
            <person name="Dominguez Romero S.A."/>
            <person name="Kwong A."/>
            <person name="Tai V."/>
            <person name="Koval S.F."/>
            <person name="Razvi H."/>
            <person name="Bjazevic J."/>
            <person name="Burton J.P."/>
        </authorList>
    </citation>
    <scope>NUCLEOTIDE SEQUENCE</scope>
    <source>
        <strain evidence="5">OxK</strain>
    </source>
</reference>
<evidence type="ECO:0000256" key="2">
    <source>
        <dbReference type="ARBA" id="ARBA00022679"/>
    </source>
</evidence>
<keyword evidence="4" id="KW-0012">Acyltransferase</keyword>
<evidence type="ECO:0000256" key="1">
    <source>
        <dbReference type="ARBA" id="ARBA00007274"/>
    </source>
</evidence>
<dbReference type="InterPro" id="IPR018357">
    <property type="entry name" value="Hexapep_transf_CS"/>
</dbReference>
<accession>A0A9E9L920</accession>
<dbReference type="RefSeq" id="WP_269282633.1">
    <property type="nucleotide sequence ID" value="NZ_CP098251.1"/>
</dbReference>
<comment type="similarity">
    <text evidence="1">Belongs to the transferase hexapeptide repeat family.</text>
</comment>
<dbReference type="PROSITE" id="PS00101">
    <property type="entry name" value="HEXAPEP_TRANSFERASES"/>
    <property type="match status" value="1"/>
</dbReference>